<dbReference type="PROSITE" id="PS51387">
    <property type="entry name" value="FAD_PCMH"/>
    <property type="match status" value="1"/>
</dbReference>
<dbReference type="EC" id="1.1.3.37" evidence="2"/>
<dbReference type="Pfam" id="PF04030">
    <property type="entry name" value="ALO"/>
    <property type="match status" value="1"/>
</dbReference>
<evidence type="ECO:0000256" key="4">
    <source>
        <dbReference type="ARBA" id="ARBA00033418"/>
    </source>
</evidence>
<dbReference type="GO" id="GO:0005739">
    <property type="term" value="C:mitochondrion"/>
    <property type="evidence" value="ECO:0007669"/>
    <property type="project" value="TreeGrafter"/>
</dbReference>
<dbReference type="InterPro" id="IPR036318">
    <property type="entry name" value="FAD-bd_PCMH-like_sf"/>
</dbReference>
<dbReference type="InterPro" id="IPR007173">
    <property type="entry name" value="ALO_C"/>
</dbReference>
<gene>
    <name evidence="6" type="ORF">ONZ51_g5261</name>
</gene>
<name>A0AAD7TUJ1_9APHY</name>
<accession>A0AAD7TUJ1</accession>
<dbReference type="Proteomes" id="UP001215151">
    <property type="component" value="Unassembled WGS sequence"/>
</dbReference>
<dbReference type="InterPro" id="IPR010031">
    <property type="entry name" value="FAD_lactone_oxidase-like"/>
</dbReference>
<dbReference type="SUPFAM" id="SSF56176">
    <property type="entry name" value="FAD-binding/transporter-associated domain-like"/>
    <property type="match status" value="2"/>
</dbReference>
<dbReference type="InterPro" id="IPR016166">
    <property type="entry name" value="FAD-bd_PCMH"/>
</dbReference>
<feature type="domain" description="FAD-binding PCMH-type" evidence="5">
    <location>
        <begin position="52"/>
        <end position="333"/>
    </location>
</feature>
<dbReference type="AlphaFoldDB" id="A0AAD7TUJ1"/>
<sequence length="461" mass="50612">MSSDVSSRSHPAVLPTQKMHDIPLSTLYELLAPVTVRAGQPKATFINWGLSYTCTPLCVFEPETEEQCRLVLELARREGKSVRVAGIGHSPSDLVCTTGFMLRTEKLKKVIEVSPVSPSGRVCQASEPESASPRVRVCVCVCVCVLCLRLRAVSVSSQPPIAISLFFCLPLFGPRAQSLVIAEISARPIALDLPRISGSGTSSFRLPFVAGGPIWCSSPPGSGVNVEKRYVVAQAGVVLNDLHVLLARHGLAMRNLGSISDQTIGGVITTATHGSGMNWPVLSMHVLALVILLADGSRVRCSRQERPDLFLASICGIGATGLILEITLEVEPAFRLKEVQENHSFDEVVQNLDTIARSAEHVRLWWFPQADVVRVSTANRTSEPRKPVGTWLWHSVVGFHLLQFLLFVARYIPILNIYVGRFMAWLVRDRTVTVDDSYRVYNIDCKASPTFSRTHLSYSCI</sequence>
<evidence type="ECO:0000256" key="1">
    <source>
        <dbReference type="ARBA" id="ARBA00005083"/>
    </source>
</evidence>
<dbReference type="Gene3D" id="3.30.43.10">
    <property type="entry name" value="Uridine Diphospho-n-acetylenolpyruvylglucosamine Reductase, domain 2"/>
    <property type="match status" value="1"/>
</dbReference>
<evidence type="ECO:0000256" key="3">
    <source>
        <dbReference type="ARBA" id="ARBA00023002"/>
    </source>
</evidence>
<dbReference type="EMBL" id="JAPEVG010000111">
    <property type="protein sequence ID" value="KAJ8482577.1"/>
    <property type="molecule type" value="Genomic_DNA"/>
</dbReference>
<comment type="pathway">
    <text evidence="1">Cofactor biosynthesis; D-erythroascorbate biosynthesis; dehydro-D-arabinono-1,4-lactone from D-arabinose: step 2/2.</text>
</comment>
<evidence type="ECO:0000256" key="2">
    <source>
        <dbReference type="ARBA" id="ARBA00013136"/>
    </source>
</evidence>
<evidence type="ECO:0000313" key="6">
    <source>
        <dbReference type="EMBL" id="KAJ8482577.1"/>
    </source>
</evidence>
<dbReference type="GO" id="GO:0071949">
    <property type="term" value="F:FAD binding"/>
    <property type="evidence" value="ECO:0007669"/>
    <property type="project" value="InterPro"/>
</dbReference>
<dbReference type="GO" id="GO:0016020">
    <property type="term" value="C:membrane"/>
    <property type="evidence" value="ECO:0007669"/>
    <property type="project" value="InterPro"/>
</dbReference>
<organism evidence="6 7">
    <name type="scientific">Trametes cubensis</name>
    <dbReference type="NCBI Taxonomy" id="1111947"/>
    <lineage>
        <taxon>Eukaryota</taxon>
        <taxon>Fungi</taxon>
        <taxon>Dikarya</taxon>
        <taxon>Basidiomycota</taxon>
        <taxon>Agaricomycotina</taxon>
        <taxon>Agaricomycetes</taxon>
        <taxon>Polyporales</taxon>
        <taxon>Polyporaceae</taxon>
        <taxon>Trametes</taxon>
    </lineage>
</organism>
<reference evidence="6" key="1">
    <citation type="submission" date="2022-11" db="EMBL/GenBank/DDBJ databases">
        <title>Genome Sequence of Cubamyces cubensis.</title>
        <authorList>
            <person name="Buettner E."/>
        </authorList>
    </citation>
    <scope>NUCLEOTIDE SEQUENCE</scope>
    <source>
        <strain evidence="6">MPL-01</strain>
    </source>
</reference>
<dbReference type="PANTHER" id="PTHR43762">
    <property type="entry name" value="L-GULONOLACTONE OXIDASE"/>
    <property type="match status" value="1"/>
</dbReference>
<evidence type="ECO:0000259" key="5">
    <source>
        <dbReference type="PROSITE" id="PS51387"/>
    </source>
</evidence>
<evidence type="ECO:0000313" key="7">
    <source>
        <dbReference type="Proteomes" id="UP001215151"/>
    </source>
</evidence>
<dbReference type="PANTHER" id="PTHR43762:SF1">
    <property type="entry name" value="D-ARABINONO-1,4-LACTONE OXIDASE"/>
    <property type="match status" value="1"/>
</dbReference>
<keyword evidence="3" id="KW-0560">Oxidoreductase</keyword>
<keyword evidence="7" id="KW-1185">Reference proteome</keyword>
<protein>
    <recommendedName>
        <fullName evidence="2">D-arabinono-1,4-lactone oxidase</fullName>
        <ecNumber evidence="2">1.1.3.37</ecNumber>
    </recommendedName>
    <alternativeName>
        <fullName evidence="4">L-galactono-gamma-lactone oxidase</fullName>
    </alternativeName>
</protein>
<dbReference type="InterPro" id="IPR016169">
    <property type="entry name" value="FAD-bd_PCMH_sub2"/>
</dbReference>
<dbReference type="PIRSF" id="PIRSF000136">
    <property type="entry name" value="LGO_GLO"/>
    <property type="match status" value="1"/>
</dbReference>
<dbReference type="Gene3D" id="3.30.465.10">
    <property type="match status" value="1"/>
</dbReference>
<dbReference type="InterPro" id="IPR006094">
    <property type="entry name" value="Oxid_FAD_bind_N"/>
</dbReference>
<comment type="caution">
    <text evidence="6">The sequence shown here is derived from an EMBL/GenBank/DDBJ whole genome shotgun (WGS) entry which is preliminary data.</text>
</comment>
<dbReference type="GO" id="GO:0003885">
    <property type="term" value="F:D-arabinono-1,4-lactone oxidase activity"/>
    <property type="evidence" value="ECO:0007669"/>
    <property type="project" value="UniProtKB-EC"/>
</dbReference>
<dbReference type="InterPro" id="IPR016167">
    <property type="entry name" value="FAD-bd_PCMH_sub1"/>
</dbReference>
<proteinExistence type="predicted"/>
<dbReference type="Pfam" id="PF01565">
    <property type="entry name" value="FAD_binding_4"/>
    <property type="match status" value="2"/>
</dbReference>